<reference evidence="7 8" key="1">
    <citation type="journal article" date="2019" name="Mol. Biol. Evol.">
        <title>Blast fungal genomes show frequent chromosomal changes, gene gains and losses, and effector gene turnover.</title>
        <authorList>
            <person name="Gomez Luciano L.B."/>
            <person name="Jason Tsai I."/>
            <person name="Chuma I."/>
            <person name="Tosa Y."/>
            <person name="Chen Y.H."/>
            <person name="Li J.Y."/>
            <person name="Li M.Y."/>
            <person name="Jade Lu M.Y."/>
            <person name="Nakayashiki H."/>
            <person name="Li W.H."/>
        </authorList>
    </citation>
    <scope>NUCLEOTIDE SEQUENCE [LARGE SCALE GENOMIC DNA]</scope>
    <source>
        <strain evidence="7">MZ5-1-6</strain>
    </source>
</reference>
<dbReference type="PANTHER" id="PTHR16201:SF11">
    <property type="entry name" value="PQ-LOOP REPEAT-CONTAINING PROTEIN"/>
    <property type="match status" value="1"/>
</dbReference>
<dbReference type="OMA" id="FVIYFPR"/>
<accession>A0A4P7N7Z9</accession>
<gene>
    <name evidence="7" type="ORF">PoMZ_01106</name>
</gene>
<evidence type="ECO:0000256" key="3">
    <source>
        <dbReference type="ARBA" id="ARBA00022989"/>
    </source>
</evidence>
<comment type="subcellular location">
    <subcellularLocation>
        <location evidence="1">Membrane</location>
        <topology evidence="1">Multi-pass membrane protein</topology>
    </subcellularLocation>
</comment>
<feature type="transmembrane region" description="Helical" evidence="6">
    <location>
        <begin position="206"/>
        <end position="225"/>
    </location>
</feature>
<feature type="transmembrane region" description="Helical" evidence="6">
    <location>
        <begin position="176"/>
        <end position="194"/>
    </location>
</feature>
<feature type="transmembrane region" description="Helical" evidence="6">
    <location>
        <begin position="104"/>
        <end position="124"/>
    </location>
</feature>
<dbReference type="PANTHER" id="PTHR16201">
    <property type="entry name" value="SEVEN TRANSMEMBRANE PROTEIN 1-RELATED"/>
    <property type="match status" value="1"/>
</dbReference>
<keyword evidence="2 6" id="KW-0812">Transmembrane</keyword>
<dbReference type="InterPro" id="IPR051415">
    <property type="entry name" value="LAAT-1"/>
</dbReference>
<keyword evidence="4 6" id="KW-0472">Membrane</keyword>
<protein>
    <recommendedName>
        <fullName evidence="9">PQ loop repeat protein</fullName>
    </recommendedName>
</protein>
<feature type="region of interest" description="Disordered" evidence="5">
    <location>
        <begin position="270"/>
        <end position="311"/>
    </location>
</feature>
<evidence type="ECO:0008006" key="9">
    <source>
        <dbReference type="Google" id="ProtNLM"/>
    </source>
</evidence>
<feature type="transmembrane region" description="Helical" evidence="6">
    <location>
        <begin position="52"/>
        <end position="73"/>
    </location>
</feature>
<dbReference type="InterPro" id="IPR006603">
    <property type="entry name" value="PQ-loop_rpt"/>
</dbReference>
<sequence>MDAFWVAASSRCEELRSPGPINLIVSIFILVGMLISYLPQHYRIISRGTSEGISPYFVLLGVTSATSGFANILTLPQSRQDVTCCKDLDTFHCLAGLLGIAQLGVQWICFAVILVLFLVFFRYGDTTIPDEEELPDEAQPKWQTAVMVAVVCFLHGLVVIIITAVMGYIFPDHLSAWANSLGIMAAVLAGIQYIPQIWTTYHLKHVGSLSIPMMCIQTPGGYLFAGSLFARLGWAGWSSWGIFLLTATMQGVLLCMGIYYEISRGKEKARAEATNGTHPHGDSEDSERDDDPLATPPHGGRAAYTPGLDEGVPRLYTAHPEHYANTPEELQGILDRQEADAAAETQPLLKPGGIGTPYNT</sequence>
<feature type="transmembrane region" description="Helical" evidence="6">
    <location>
        <begin position="145"/>
        <end position="170"/>
    </location>
</feature>
<dbReference type="Gene3D" id="1.20.1280.290">
    <property type="match status" value="2"/>
</dbReference>
<dbReference type="Pfam" id="PF04193">
    <property type="entry name" value="PQ-loop"/>
    <property type="match status" value="2"/>
</dbReference>
<evidence type="ECO:0000256" key="2">
    <source>
        <dbReference type="ARBA" id="ARBA00022692"/>
    </source>
</evidence>
<name>A0A4P7N7Z9_PYROR</name>
<evidence type="ECO:0000256" key="5">
    <source>
        <dbReference type="SAM" id="MobiDB-lite"/>
    </source>
</evidence>
<dbReference type="VEuPathDB" id="FungiDB:M_BR32_EuGene_00009981"/>
<dbReference type="Proteomes" id="UP000294847">
    <property type="component" value="Chromosome 2"/>
</dbReference>
<evidence type="ECO:0000313" key="8">
    <source>
        <dbReference type="Proteomes" id="UP000294847"/>
    </source>
</evidence>
<feature type="transmembrane region" description="Helical" evidence="6">
    <location>
        <begin position="20"/>
        <end position="40"/>
    </location>
</feature>
<keyword evidence="3 6" id="KW-1133">Transmembrane helix</keyword>
<feature type="transmembrane region" description="Helical" evidence="6">
    <location>
        <begin position="237"/>
        <end position="260"/>
    </location>
</feature>
<feature type="region of interest" description="Disordered" evidence="5">
    <location>
        <begin position="335"/>
        <end position="360"/>
    </location>
</feature>
<dbReference type="GO" id="GO:0016020">
    <property type="term" value="C:membrane"/>
    <property type="evidence" value="ECO:0007669"/>
    <property type="project" value="UniProtKB-SubCell"/>
</dbReference>
<dbReference type="SMART" id="SM00679">
    <property type="entry name" value="CTNS"/>
    <property type="match status" value="2"/>
</dbReference>
<evidence type="ECO:0000256" key="1">
    <source>
        <dbReference type="ARBA" id="ARBA00004141"/>
    </source>
</evidence>
<dbReference type="AlphaFoldDB" id="A0A4P7N7Z9"/>
<proteinExistence type="predicted"/>
<evidence type="ECO:0000256" key="4">
    <source>
        <dbReference type="ARBA" id="ARBA00023136"/>
    </source>
</evidence>
<evidence type="ECO:0000256" key="6">
    <source>
        <dbReference type="SAM" id="Phobius"/>
    </source>
</evidence>
<dbReference type="EMBL" id="CP034205">
    <property type="protein sequence ID" value="QBZ56200.1"/>
    <property type="molecule type" value="Genomic_DNA"/>
</dbReference>
<evidence type="ECO:0000313" key="7">
    <source>
        <dbReference type="EMBL" id="QBZ56200.1"/>
    </source>
</evidence>
<organism evidence="7 8">
    <name type="scientific">Pyricularia oryzae</name>
    <name type="common">Rice blast fungus</name>
    <name type="synonym">Magnaporthe oryzae</name>
    <dbReference type="NCBI Taxonomy" id="318829"/>
    <lineage>
        <taxon>Eukaryota</taxon>
        <taxon>Fungi</taxon>
        <taxon>Dikarya</taxon>
        <taxon>Ascomycota</taxon>
        <taxon>Pezizomycotina</taxon>
        <taxon>Sordariomycetes</taxon>
        <taxon>Sordariomycetidae</taxon>
        <taxon>Magnaporthales</taxon>
        <taxon>Pyriculariaceae</taxon>
        <taxon>Pyricularia</taxon>
    </lineage>
</organism>